<dbReference type="InterPro" id="IPR011050">
    <property type="entry name" value="Pectin_lyase_fold/virulence"/>
</dbReference>
<dbReference type="SUPFAM" id="SSF51126">
    <property type="entry name" value="Pectin lyase-like"/>
    <property type="match status" value="1"/>
</dbReference>
<keyword evidence="1" id="KW-0732">Signal</keyword>
<evidence type="ECO:0000313" key="2">
    <source>
        <dbReference type="EMBL" id="MCD2423766.1"/>
    </source>
</evidence>
<gene>
    <name evidence="2" type="ORF">LQ567_13405</name>
</gene>
<proteinExistence type="predicted"/>
<sequence>MQNRLKLFSAAMMVIVCSGAGAQTIFVDPVKGNDRSGGTSVAPFASLEKAALAAAALPGNDAITIKLAPGLYLLKNKITVTTGKAYRFSARFTIEAAVMPDDTAWTPAKMPVIQSVSGNNNDPNRKFPHCVGLLIAANNVVIQGLKFTGNAHPGVDYYYPVKKEDTLYSGLKVAQCYFVGDKNAAPIQGALWAHGPGTEVEHCIFYGCKNALLLFRGIKDFSLTHSIIYGAYEAAVWFGPFNNTFIFRDNIISDCNFFWLSPEGTDPQYIFSNSIIANNKHYAGMYLNAGGLAAVDKTSFKESHIRKTASLVFNEVGLDGVQTGYLHLSPTSDGYEIPAGIFRHRRAEKK</sequence>
<dbReference type="Proteomes" id="UP001199816">
    <property type="component" value="Unassembled WGS sequence"/>
</dbReference>
<comment type="caution">
    <text evidence="2">The sequence shown here is derived from an EMBL/GenBank/DDBJ whole genome shotgun (WGS) entry which is preliminary data.</text>
</comment>
<evidence type="ECO:0000256" key="1">
    <source>
        <dbReference type="SAM" id="SignalP"/>
    </source>
</evidence>
<keyword evidence="3" id="KW-1185">Reference proteome</keyword>
<protein>
    <submittedName>
        <fullName evidence="2">Right-handed parallel beta-helix repeat-containing protein</fullName>
    </submittedName>
</protein>
<feature type="signal peptide" evidence="1">
    <location>
        <begin position="1"/>
        <end position="22"/>
    </location>
</feature>
<dbReference type="InterPro" id="IPR012334">
    <property type="entry name" value="Pectin_lyas_fold"/>
</dbReference>
<dbReference type="Gene3D" id="2.160.20.10">
    <property type="entry name" value="Single-stranded right-handed beta-helix, Pectin lyase-like"/>
    <property type="match status" value="1"/>
</dbReference>
<evidence type="ECO:0000313" key="3">
    <source>
        <dbReference type="Proteomes" id="UP001199816"/>
    </source>
</evidence>
<dbReference type="EMBL" id="JAJNEC010000005">
    <property type="protein sequence ID" value="MCD2423766.1"/>
    <property type="molecule type" value="Genomic_DNA"/>
</dbReference>
<name>A0ABS8PRR8_9BACT</name>
<reference evidence="2 3" key="1">
    <citation type="submission" date="2021-11" db="EMBL/GenBank/DDBJ databases">
        <title>Genomic of Niabella pedocola.</title>
        <authorList>
            <person name="Wu T."/>
        </authorList>
    </citation>
    <scope>NUCLEOTIDE SEQUENCE [LARGE SCALE GENOMIC DNA]</scope>
    <source>
        <strain evidence="2 3">JCM 31011</strain>
    </source>
</reference>
<dbReference type="RefSeq" id="WP_231005026.1">
    <property type="nucleotide sequence ID" value="NZ_JAJNEC010000005.1"/>
</dbReference>
<feature type="chain" id="PRO_5046624422" evidence="1">
    <location>
        <begin position="23"/>
        <end position="350"/>
    </location>
</feature>
<accession>A0ABS8PRR8</accession>
<organism evidence="2 3">
    <name type="scientific">Niabella pedocola</name>
    <dbReference type="NCBI Taxonomy" id="1752077"/>
    <lineage>
        <taxon>Bacteria</taxon>
        <taxon>Pseudomonadati</taxon>
        <taxon>Bacteroidota</taxon>
        <taxon>Chitinophagia</taxon>
        <taxon>Chitinophagales</taxon>
        <taxon>Chitinophagaceae</taxon>
        <taxon>Niabella</taxon>
    </lineage>
</organism>